<gene>
    <name evidence="7" type="ORF">HCOI_02112900</name>
</gene>
<evidence type="ECO:0000313" key="7">
    <source>
        <dbReference type="EMBL" id="CDL93964.1"/>
    </source>
</evidence>
<dbReference type="PROSITE" id="PS50262">
    <property type="entry name" value="G_PROTEIN_RECEP_F1_2"/>
    <property type="match status" value="1"/>
</dbReference>
<feature type="domain" description="G-protein coupled receptors family 1 profile" evidence="6">
    <location>
        <begin position="1"/>
        <end position="91"/>
    </location>
</feature>
<dbReference type="InterPro" id="IPR017452">
    <property type="entry name" value="GPCR_Rhodpsn_7TM"/>
</dbReference>
<dbReference type="GO" id="GO:0005886">
    <property type="term" value="C:plasma membrane"/>
    <property type="evidence" value="ECO:0007669"/>
    <property type="project" value="TreeGrafter"/>
</dbReference>
<feature type="transmembrane region" description="Helical" evidence="5">
    <location>
        <begin position="73"/>
        <end position="94"/>
    </location>
</feature>
<dbReference type="Pfam" id="PF10324">
    <property type="entry name" value="7TM_GPCR_Srw"/>
    <property type="match status" value="1"/>
</dbReference>
<organism evidence="7">
    <name type="scientific">Haemonchus contortus</name>
    <name type="common">Barber pole worm</name>
    <dbReference type="NCBI Taxonomy" id="6289"/>
    <lineage>
        <taxon>Eukaryota</taxon>
        <taxon>Metazoa</taxon>
        <taxon>Ecdysozoa</taxon>
        <taxon>Nematoda</taxon>
        <taxon>Chromadorea</taxon>
        <taxon>Rhabditida</taxon>
        <taxon>Rhabditina</taxon>
        <taxon>Rhabditomorpha</taxon>
        <taxon>Strongyloidea</taxon>
        <taxon>Trichostrongylidae</taxon>
        <taxon>Haemonchus</taxon>
    </lineage>
</organism>
<dbReference type="SUPFAM" id="SSF81321">
    <property type="entry name" value="Family A G protein-coupled receptor-like"/>
    <property type="match status" value="1"/>
</dbReference>
<evidence type="ECO:0000256" key="3">
    <source>
        <dbReference type="ARBA" id="ARBA00022989"/>
    </source>
</evidence>
<evidence type="ECO:0000256" key="5">
    <source>
        <dbReference type="SAM" id="Phobius"/>
    </source>
</evidence>
<dbReference type="PANTHER" id="PTHR46273">
    <property type="entry name" value="MYOSUPPRESSIN RECEPTOR 1, ISOFORM B-RELATED"/>
    <property type="match status" value="1"/>
</dbReference>
<reference evidence="7" key="1">
    <citation type="submission" date="2013-03" db="EMBL/GenBank/DDBJ databases">
        <authorList>
            <person name="Aslett M."/>
        </authorList>
    </citation>
    <scope>NUCLEOTIDE SEQUENCE [LARGE SCALE GENOMIC DNA]</scope>
    <source>
        <strain evidence="7">ISE/inbred ISE</strain>
    </source>
</reference>
<evidence type="ECO:0000256" key="1">
    <source>
        <dbReference type="ARBA" id="ARBA00004370"/>
    </source>
</evidence>
<reference evidence="7" key="2">
    <citation type="submission" date="2013-05" db="EMBL/GenBank/DDBJ databases">
        <title>The genome and transcriptome of Haemonchus contortus: a key model parasite for drug and vaccine discovery.</title>
        <authorList>
            <person name="Laing R."/>
            <person name="Kikuchi T."/>
            <person name="Martinelli A."/>
            <person name="Tsai I.J."/>
            <person name="Beech R.N."/>
            <person name="Redman E."/>
            <person name="Holroyd N."/>
            <person name="Bartley D.J."/>
            <person name="Beasley H."/>
            <person name="Britton C."/>
            <person name="Curran D."/>
            <person name="Devaney E."/>
            <person name="Gilabert A."/>
            <person name="Jackson F."/>
            <person name="Hunt M."/>
            <person name="Johnston S."/>
            <person name="Kryukov I."/>
            <person name="Li K."/>
            <person name="Morrison A.A."/>
            <person name="Reid A.J."/>
            <person name="Sargison N."/>
            <person name="Saunders G."/>
            <person name="Wasmuth J.D."/>
            <person name="Wolstenholme A."/>
            <person name="Berriman M."/>
            <person name="Gilleard J.S."/>
            <person name="Cotton J.A."/>
        </authorList>
    </citation>
    <scope>NUCLEOTIDE SEQUENCE [LARGE SCALE GENOMIC DNA]</scope>
    <source>
        <strain evidence="7">ISE/inbred ISE</strain>
    </source>
</reference>
<dbReference type="PANTHER" id="PTHR46273:SF16">
    <property type="entry name" value="G-PROTEIN COUPLED RECEPTORS FAMILY 1 PROFILE DOMAIN-CONTAINING PROTEIN"/>
    <property type="match status" value="1"/>
</dbReference>
<keyword evidence="2 5" id="KW-0812">Transmembrane</keyword>
<accession>W6NCW5</accession>
<evidence type="ECO:0000256" key="2">
    <source>
        <dbReference type="ARBA" id="ARBA00022692"/>
    </source>
</evidence>
<dbReference type="InterPro" id="IPR053219">
    <property type="entry name" value="GPCR_Dmsr-1"/>
</dbReference>
<dbReference type="Gene3D" id="1.20.1070.10">
    <property type="entry name" value="Rhodopsin 7-helix transmembrane proteins"/>
    <property type="match status" value="1"/>
</dbReference>
<comment type="subcellular location">
    <subcellularLocation>
        <location evidence="1">Membrane</location>
    </subcellularLocation>
</comment>
<dbReference type="EMBL" id="CAVP010053774">
    <property type="protein sequence ID" value="CDL93964.1"/>
    <property type="molecule type" value="Genomic_DNA"/>
</dbReference>
<dbReference type="InterPro" id="IPR019427">
    <property type="entry name" value="7TM_GPCR_serpentine_rcpt_Srw"/>
</dbReference>
<dbReference type="AlphaFoldDB" id="W6NCW5"/>
<evidence type="ECO:0000259" key="6">
    <source>
        <dbReference type="PROSITE" id="PS50262"/>
    </source>
</evidence>
<dbReference type="GO" id="GO:0008528">
    <property type="term" value="F:G protein-coupled peptide receptor activity"/>
    <property type="evidence" value="ECO:0007669"/>
    <property type="project" value="InterPro"/>
</dbReference>
<keyword evidence="3 5" id="KW-1133">Transmembrane helix</keyword>
<evidence type="ECO:0000256" key="4">
    <source>
        <dbReference type="ARBA" id="ARBA00023136"/>
    </source>
</evidence>
<proteinExistence type="predicted"/>
<protein>
    <submittedName>
        <fullName evidence="7">7TM GPCR domain containing protein</fullName>
    </submittedName>
</protein>
<comment type="caution">
    <text evidence="7">The sequence shown here is derived from an EMBL/GenBank/DDBJ whole genome shotgun (WGS) entry which is preliminary data.</text>
</comment>
<sequence length="273" mass="30804">MALLKIIRDVSHRRKSLAQVMNKKRMPRDHTTPMLVAVLSIFLVAELPQGMLHVCNAIYSNETFYQKIYIPLGDLMDLLSLLNSAVNFLIYCAMSRKFRTVFMQTFPSCLPDPLYRYETHIPLAFPKSLPLEMIIYYFQKVPQRLASSAELIMSRHKPSGLTDLTRSEQLALTSHRVSATSMLIHATAKESTSKMYTGNLLSVDPPRSRVVSFDAHPATDLMARNSLEIHEIRLVVPNMNKISGSSRIRCRRSVISGRMAPTPSKAALNVVSI</sequence>
<name>W6NCW5_HAECO</name>
<keyword evidence="4 5" id="KW-0472">Membrane</keyword>